<evidence type="ECO:0000313" key="2">
    <source>
        <dbReference type="Proteomes" id="UP000234545"/>
    </source>
</evidence>
<dbReference type="Proteomes" id="UP000234545">
    <property type="component" value="Unassembled WGS sequence"/>
</dbReference>
<gene>
    <name evidence="1" type="ORF">CYJ25_00875</name>
</gene>
<reference evidence="1 2" key="1">
    <citation type="submission" date="2017-12" db="EMBL/GenBank/DDBJ databases">
        <title>Phylogenetic diversity of female urinary microbiome.</title>
        <authorList>
            <person name="Thomas-White K."/>
            <person name="Wolfe A.J."/>
        </authorList>
    </citation>
    <scope>NUCLEOTIDE SEQUENCE [LARGE SCALE GENOMIC DNA]</scope>
    <source>
        <strain evidence="1 2">UMB0250</strain>
    </source>
</reference>
<organism evidence="1 2">
    <name type="scientific">Schaalia turicensis</name>
    <dbReference type="NCBI Taxonomy" id="131111"/>
    <lineage>
        <taxon>Bacteria</taxon>
        <taxon>Bacillati</taxon>
        <taxon>Actinomycetota</taxon>
        <taxon>Actinomycetes</taxon>
        <taxon>Actinomycetales</taxon>
        <taxon>Actinomycetaceae</taxon>
        <taxon>Schaalia</taxon>
    </lineage>
</organism>
<evidence type="ECO:0000313" key="1">
    <source>
        <dbReference type="EMBL" id="PKY66831.1"/>
    </source>
</evidence>
<name>A0A2I1I6X3_9ACTO</name>
<protein>
    <submittedName>
        <fullName evidence="1">Uncharacterized protein</fullName>
    </submittedName>
</protein>
<accession>A0A2I1I6X3</accession>
<dbReference type="AlphaFoldDB" id="A0A2I1I6X3"/>
<dbReference type="EMBL" id="PKKJ01000001">
    <property type="protein sequence ID" value="PKY66831.1"/>
    <property type="molecule type" value="Genomic_DNA"/>
</dbReference>
<dbReference type="OrthoDB" id="3260805at2"/>
<sequence>MAFAYNEPMTTVLPASALGLLPDIDRNPIAEQVGDDLWVVAGTHALILTSATAVIDSAMWYEAATAQWEAETRQLSVTWVDPQRPDWMLTTVSEDPHVLMRTISDHVNHSIVIHKALKVSNGTQVAAWIRRAEDGKLFSVLIALGPLDEASQKEADAFERDLRESVGLD</sequence>
<comment type="caution">
    <text evidence="1">The sequence shown here is derived from an EMBL/GenBank/DDBJ whole genome shotgun (WGS) entry which is preliminary data.</text>
</comment>
<proteinExistence type="predicted"/>